<dbReference type="Gene3D" id="3.40.50.10740">
    <property type="entry name" value="Class I glutamine amidotransferase-like"/>
    <property type="match status" value="1"/>
</dbReference>
<evidence type="ECO:0000313" key="9">
    <source>
        <dbReference type="EMBL" id="SHK11942.1"/>
    </source>
</evidence>
<organism evidence="9 10">
    <name type="scientific">Paramaledivibacter caminithermalis (strain DSM 15212 / CIP 107654 / DViRD3)</name>
    <name type="common">Clostridium caminithermale</name>
    <dbReference type="NCBI Taxonomy" id="1121301"/>
    <lineage>
        <taxon>Bacteria</taxon>
        <taxon>Bacillati</taxon>
        <taxon>Bacillota</taxon>
        <taxon>Clostridia</taxon>
        <taxon>Peptostreptococcales</taxon>
        <taxon>Caminicellaceae</taxon>
        <taxon>Paramaledivibacter</taxon>
    </lineage>
</organism>
<dbReference type="InterPro" id="IPR003507">
    <property type="entry name" value="S66_fam"/>
</dbReference>
<feature type="active site" description="Charge relay system" evidence="6">
    <location>
        <position position="210"/>
    </location>
</feature>
<evidence type="ECO:0000256" key="2">
    <source>
        <dbReference type="ARBA" id="ARBA00022645"/>
    </source>
</evidence>
<dbReference type="Gene3D" id="3.50.30.60">
    <property type="entry name" value="LD-carboxypeptidase A C-terminal domain-like"/>
    <property type="match status" value="1"/>
</dbReference>
<protein>
    <submittedName>
        <fullName evidence="9">Muramoyltetrapeptide carboxypeptidase</fullName>
    </submittedName>
</protein>
<dbReference type="Pfam" id="PF17676">
    <property type="entry name" value="Peptidase_S66C"/>
    <property type="match status" value="1"/>
</dbReference>
<dbReference type="InterPro" id="IPR029062">
    <property type="entry name" value="Class_I_gatase-like"/>
</dbReference>
<feature type="domain" description="LD-carboxypeptidase C-terminal" evidence="8">
    <location>
        <begin position="179"/>
        <end position="295"/>
    </location>
</feature>
<keyword evidence="4" id="KW-0378">Hydrolase</keyword>
<dbReference type="PANTHER" id="PTHR30237:SF2">
    <property type="entry name" value="MUREIN TETRAPEPTIDE CARBOXYPEPTIDASE"/>
    <property type="match status" value="1"/>
</dbReference>
<evidence type="ECO:0000256" key="3">
    <source>
        <dbReference type="ARBA" id="ARBA00022670"/>
    </source>
</evidence>
<dbReference type="GO" id="GO:0008236">
    <property type="term" value="F:serine-type peptidase activity"/>
    <property type="evidence" value="ECO:0007669"/>
    <property type="project" value="UniProtKB-KW"/>
</dbReference>
<evidence type="ECO:0000313" key="10">
    <source>
        <dbReference type="Proteomes" id="UP000184465"/>
    </source>
</evidence>
<evidence type="ECO:0000259" key="7">
    <source>
        <dbReference type="Pfam" id="PF02016"/>
    </source>
</evidence>
<dbReference type="SUPFAM" id="SSF141986">
    <property type="entry name" value="LD-carboxypeptidase A C-terminal domain-like"/>
    <property type="match status" value="1"/>
</dbReference>
<dbReference type="InterPro" id="IPR040449">
    <property type="entry name" value="Peptidase_S66_N"/>
</dbReference>
<dbReference type="InterPro" id="IPR027461">
    <property type="entry name" value="Carboxypeptidase_A_C_sf"/>
</dbReference>
<evidence type="ECO:0000256" key="5">
    <source>
        <dbReference type="ARBA" id="ARBA00022825"/>
    </source>
</evidence>
<reference evidence="9 10" key="1">
    <citation type="submission" date="2016-11" db="EMBL/GenBank/DDBJ databases">
        <authorList>
            <person name="Jaros S."/>
            <person name="Januszkiewicz K."/>
            <person name="Wedrychowicz H."/>
        </authorList>
    </citation>
    <scope>NUCLEOTIDE SEQUENCE [LARGE SCALE GENOMIC DNA]</scope>
    <source>
        <strain evidence="9 10">DSM 15212</strain>
    </source>
</reference>
<comment type="similarity">
    <text evidence="1">Belongs to the peptidase S66 family.</text>
</comment>
<dbReference type="OrthoDB" id="9807329at2"/>
<dbReference type="GO" id="GO:0006508">
    <property type="term" value="P:proteolysis"/>
    <property type="evidence" value="ECO:0007669"/>
    <property type="project" value="UniProtKB-KW"/>
</dbReference>
<keyword evidence="5" id="KW-0720">Serine protease</keyword>
<dbReference type="Pfam" id="PF02016">
    <property type="entry name" value="Peptidase_S66"/>
    <property type="match status" value="1"/>
</dbReference>
<dbReference type="STRING" id="1121301.SAMN02745912_02312"/>
<evidence type="ECO:0000256" key="4">
    <source>
        <dbReference type="ARBA" id="ARBA00022801"/>
    </source>
</evidence>
<feature type="domain" description="LD-carboxypeptidase N-terminal" evidence="7">
    <location>
        <begin position="13"/>
        <end position="130"/>
    </location>
</feature>
<gene>
    <name evidence="9" type="ORF">SAMN02745912_02312</name>
</gene>
<keyword evidence="2 9" id="KW-0121">Carboxypeptidase</keyword>
<name>A0A1M6PVK8_PARC5</name>
<dbReference type="RefSeq" id="WP_073150048.1">
    <property type="nucleotide sequence ID" value="NZ_FRAG01000027.1"/>
</dbReference>
<dbReference type="GO" id="GO:0004180">
    <property type="term" value="F:carboxypeptidase activity"/>
    <property type="evidence" value="ECO:0007669"/>
    <property type="project" value="UniProtKB-KW"/>
</dbReference>
<proteinExistence type="inferred from homology"/>
<dbReference type="InterPro" id="IPR027478">
    <property type="entry name" value="LdcA_N"/>
</dbReference>
<sequence>MIKPRPLKYGDTIGVIAPSGHYYNEEKIDMGKKTLEDMGFKVKIGRSCYEAYGYLSGKDEIRAYDLNSMFEDKEIDGIICLRGGYGTSRILDKLDYEVIKKNPKVYVGFSDITATHIALNQICDLVTFHGPMVTSHMIDDLDNFTKNSLLNLVMGKEESRCLNNPESEEIGCLYGGKAEGRLTGGNLTLICNTLGTPYEIDTKGKILFIEEIREEPYRIDRMLTQLCLAGKLQDANGIILGDWKECIAERPERSLTLMQVFDDIIKPLKKPTIYNLKSGHCSPMMTLPMGVMVSIDTFKGEIILKEGATE</sequence>
<dbReference type="SUPFAM" id="SSF52317">
    <property type="entry name" value="Class I glutamine amidotransferase-like"/>
    <property type="match status" value="1"/>
</dbReference>
<evidence type="ECO:0000256" key="6">
    <source>
        <dbReference type="PIRSR" id="PIRSR028757-1"/>
    </source>
</evidence>
<dbReference type="EMBL" id="FRAG01000027">
    <property type="protein sequence ID" value="SHK11942.1"/>
    <property type="molecule type" value="Genomic_DNA"/>
</dbReference>
<dbReference type="Proteomes" id="UP000184465">
    <property type="component" value="Unassembled WGS sequence"/>
</dbReference>
<accession>A0A1M6PVK8</accession>
<evidence type="ECO:0000259" key="8">
    <source>
        <dbReference type="Pfam" id="PF17676"/>
    </source>
</evidence>
<dbReference type="PANTHER" id="PTHR30237">
    <property type="entry name" value="MURAMOYLTETRAPEPTIDE CARBOXYPEPTIDASE"/>
    <property type="match status" value="1"/>
</dbReference>
<keyword evidence="3" id="KW-0645">Protease</keyword>
<dbReference type="CDD" id="cd07025">
    <property type="entry name" value="Peptidase_S66"/>
    <property type="match status" value="1"/>
</dbReference>
<keyword evidence="10" id="KW-1185">Reference proteome</keyword>
<feature type="active site" description="Charge relay system" evidence="6">
    <location>
        <position position="280"/>
    </location>
</feature>
<evidence type="ECO:0000256" key="1">
    <source>
        <dbReference type="ARBA" id="ARBA00010233"/>
    </source>
</evidence>
<dbReference type="AlphaFoldDB" id="A0A1M6PVK8"/>
<feature type="active site" description="Nucleophile" evidence="6">
    <location>
        <position position="110"/>
    </location>
</feature>
<dbReference type="InterPro" id="IPR040921">
    <property type="entry name" value="Peptidase_S66C"/>
</dbReference>
<dbReference type="PIRSF" id="PIRSF028757">
    <property type="entry name" value="LD-carboxypeptidase"/>
    <property type="match status" value="1"/>
</dbReference>